<dbReference type="InterPro" id="IPR036259">
    <property type="entry name" value="MFS_trans_sf"/>
</dbReference>
<feature type="transmembrane region" description="Helical" evidence="6">
    <location>
        <begin position="298"/>
        <end position="318"/>
    </location>
</feature>
<dbReference type="InterPro" id="IPR020846">
    <property type="entry name" value="MFS_dom"/>
</dbReference>
<dbReference type="Gene3D" id="1.20.1250.20">
    <property type="entry name" value="MFS general substrate transporter like domains"/>
    <property type="match status" value="1"/>
</dbReference>
<feature type="compositionally biased region" description="Polar residues" evidence="5">
    <location>
        <begin position="1"/>
        <end position="10"/>
    </location>
</feature>
<evidence type="ECO:0000256" key="1">
    <source>
        <dbReference type="ARBA" id="ARBA00004141"/>
    </source>
</evidence>
<sequence length="579" mass="62986">MNPSSSATQTFERKDLDVTELSDLASSAKSVGQTGSSGVHRRTSTSIPTNSVAPLSDSANILPLVPESLPTTPGYELGNNAYFDQHQNTSYFDLASTKELLPSTKTMPIPPAQQPSSSFTGESNSGSGAKHRVEGGMTLVNPPKNRWRLISVVLWATSAGLSDAAPGALLPTIEKYYNISYAVVSLIWLANAVGFILIALICPNMEPLLGKRKMTAGGCLALVAMYACVSPGYKFPLVVVGFFFGGLGLATCLSQQNIFLSKFNKSSQYLGYYHGGYGLGACIGPLIATGMIDRGVKWHFYYLILLGMSMFNFWNLWFSFGGADDDLKPWDNWEPKQESSASADPVDDDGKFTMLEETLGFTETLRQQEHATETKEASLLSLSLKNWRTWLLALYVLFYQGAEVSMGGWIVTFLEDYRDGSVSSMGYVSSGFWGGLTIGRLFLTTFIHKYIGAKRGVFLLMVGAMATTILAWVIPTLIVEAVFVSFAGVFIGPIYPLMITIAVRILPRKIQVISLTIMTAFGSSGGALFPFLVGLISQYAGAFVCMPIILALLACTTAIWFILPNPDRPKLGNVLQRVW</sequence>
<feature type="transmembrane region" description="Helical" evidence="6">
    <location>
        <begin position="390"/>
        <end position="412"/>
    </location>
</feature>
<feature type="transmembrane region" description="Helical" evidence="6">
    <location>
        <begin position="539"/>
        <end position="563"/>
    </location>
</feature>
<evidence type="ECO:0000313" key="8">
    <source>
        <dbReference type="EMBL" id="KAH3666824.1"/>
    </source>
</evidence>
<dbReference type="InterPro" id="IPR011701">
    <property type="entry name" value="MFS"/>
</dbReference>
<feature type="transmembrane region" description="Helical" evidence="6">
    <location>
        <begin position="239"/>
        <end position="260"/>
    </location>
</feature>
<evidence type="ECO:0000256" key="6">
    <source>
        <dbReference type="SAM" id="Phobius"/>
    </source>
</evidence>
<accession>A0A9P8P8W4</accession>
<feature type="compositionally biased region" description="Polar residues" evidence="5">
    <location>
        <begin position="44"/>
        <end position="56"/>
    </location>
</feature>
<dbReference type="PANTHER" id="PTHR23514:SF6">
    <property type="entry name" value="MAJOR FACILITATOR SUPERFAMILY (MFS) PROFILE DOMAIN-CONTAINING PROTEIN"/>
    <property type="match status" value="1"/>
</dbReference>
<evidence type="ECO:0000313" key="9">
    <source>
        <dbReference type="Proteomes" id="UP000769157"/>
    </source>
</evidence>
<dbReference type="RefSeq" id="XP_046061780.1">
    <property type="nucleotide sequence ID" value="XM_046204234.1"/>
</dbReference>
<feature type="transmembrane region" description="Helical" evidence="6">
    <location>
        <begin position="214"/>
        <end position="233"/>
    </location>
</feature>
<reference evidence="8" key="2">
    <citation type="submission" date="2021-01" db="EMBL/GenBank/DDBJ databases">
        <authorList>
            <person name="Schikora-Tamarit M.A."/>
        </authorList>
    </citation>
    <scope>NUCLEOTIDE SEQUENCE</scope>
    <source>
        <strain evidence="8">CBS6075</strain>
    </source>
</reference>
<dbReference type="Pfam" id="PF07690">
    <property type="entry name" value="MFS_1"/>
    <property type="match status" value="1"/>
</dbReference>
<dbReference type="GeneID" id="70235240"/>
<keyword evidence="2 6" id="KW-0812">Transmembrane</keyword>
<keyword evidence="4 6" id="KW-0472">Membrane</keyword>
<dbReference type="InterPro" id="IPR051788">
    <property type="entry name" value="MFS_Transporter"/>
</dbReference>
<feature type="transmembrane region" description="Helical" evidence="6">
    <location>
        <begin position="481"/>
        <end position="505"/>
    </location>
</feature>
<feature type="region of interest" description="Disordered" evidence="5">
    <location>
        <begin position="103"/>
        <end position="137"/>
    </location>
</feature>
<dbReference type="FunFam" id="1.20.1250.20:FF:000286">
    <property type="entry name" value="MFS efflux transporter"/>
    <property type="match status" value="1"/>
</dbReference>
<dbReference type="EMBL" id="JAEUBE010000199">
    <property type="protein sequence ID" value="KAH3666824.1"/>
    <property type="molecule type" value="Genomic_DNA"/>
</dbReference>
<dbReference type="GO" id="GO:0016020">
    <property type="term" value="C:membrane"/>
    <property type="evidence" value="ECO:0007669"/>
    <property type="project" value="UniProtKB-SubCell"/>
</dbReference>
<dbReference type="SUPFAM" id="SSF103473">
    <property type="entry name" value="MFS general substrate transporter"/>
    <property type="match status" value="1"/>
</dbReference>
<name>A0A9P8P8W4_9ASCO</name>
<feature type="transmembrane region" description="Helical" evidence="6">
    <location>
        <begin position="152"/>
        <end position="173"/>
    </location>
</feature>
<feature type="compositionally biased region" description="Low complexity" evidence="5">
    <location>
        <begin position="116"/>
        <end position="128"/>
    </location>
</feature>
<feature type="compositionally biased region" description="Polar residues" evidence="5">
    <location>
        <begin position="24"/>
        <end position="37"/>
    </location>
</feature>
<evidence type="ECO:0000259" key="7">
    <source>
        <dbReference type="PROSITE" id="PS50850"/>
    </source>
</evidence>
<reference evidence="8" key="1">
    <citation type="journal article" date="2021" name="Open Biol.">
        <title>Shared evolutionary footprints suggest mitochondrial oxidative damage underlies multiple complex I losses in fungi.</title>
        <authorList>
            <person name="Schikora-Tamarit M.A."/>
            <person name="Marcet-Houben M."/>
            <person name="Nosek J."/>
            <person name="Gabaldon T."/>
        </authorList>
    </citation>
    <scope>NUCLEOTIDE SEQUENCE</scope>
    <source>
        <strain evidence="8">CBS6075</strain>
    </source>
</reference>
<keyword evidence="3 6" id="KW-1133">Transmembrane helix</keyword>
<protein>
    <recommendedName>
        <fullName evidence="7">Major facilitator superfamily (MFS) profile domain-containing protein</fullName>
    </recommendedName>
</protein>
<feature type="transmembrane region" description="Helical" evidence="6">
    <location>
        <begin position="272"/>
        <end position="292"/>
    </location>
</feature>
<feature type="region of interest" description="Disordered" evidence="5">
    <location>
        <begin position="1"/>
        <end position="56"/>
    </location>
</feature>
<dbReference type="PROSITE" id="PS50850">
    <property type="entry name" value="MFS"/>
    <property type="match status" value="1"/>
</dbReference>
<feature type="domain" description="Major facilitator superfamily (MFS) profile" evidence="7">
    <location>
        <begin position="148"/>
        <end position="569"/>
    </location>
</feature>
<dbReference type="PANTHER" id="PTHR23514">
    <property type="entry name" value="BYPASS OF STOP CODON PROTEIN 6"/>
    <property type="match status" value="1"/>
</dbReference>
<comment type="subcellular location">
    <subcellularLocation>
        <location evidence="1">Membrane</location>
        <topology evidence="1">Multi-pass membrane protein</topology>
    </subcellularLocation>
</comment>
<organism evidence="8 9">
    <name type="scientific">Ogataea philodendri</name>
    <dbReference type="NCBI Taxonomy" id="1378263"/>
    <lineage>
        <taxon>Eukaryota</taxon>
        <taxon>Fungi</taxon>
        <taxon>Dikarya</taxon>
        <taxon>Ascomycota</taxon>
        <taxon>Saccharomycotina</taxon>
        <taxon>Pichiomycetes</taxon>
        <taxon>Pichiales</taxon>
        <taxon>Pichiaceae</taxon>
        <taxon>Ogataea</taxon>
    </lineage>
</organism>
<feature type="transmembrane region" description="Helical" evidence="6">
    <location>
        <begin position="455"/>
        <end position="475"/>
    </location>
</feature>
<evidence type="ECO:0000256" key="4">
    <source>
        <dbReference type="ARBA" id="ARBA00023136"/>
    </source>
</evidence>
<dbReference type="GO" id="GO:0022857">
    <property type="term" value="F:transmembrane transporter activity"/>
    <property type="evidence" value="ECO:0007669"/>
    <property type="project" value="InterPro"/>
</dbReference>
<dbReference type="OrthoDB" id="413079at2759"/>
<gene>
    <name evidence="8" type="ORF">OGAPHI_003273</name>
</gene>
<feature type="transmembrane region" description="Helical" evidence="6">
    <location>
        <begin position="424"/>
        <end position="443"/>
    </location>
</feature>
<dbReference type="Proteomes" id="UP000769157">
    <property type="component" value="Unassembled WGS sequence"/>
</dbReference>
<evidence type="ECO:0000256" key="3">
    <source>
        <dbReference type="ARBA" id="ARBA00022989"/>
    </source>
</evidence>
<keyword evidence="9" id="KW-1185">Reference proteome</keyword>
<proteinExistence type="predicted"/>
<comment type="caution">
    <text evidence="8">The sequence shown here is derived from an EMBL/GenBank/DDBJ whole genome shotgun (WGS) entry which is preliminary data.</text>
</comment>
<feature type="transmembrane region" description="Helical" evidence="6">
    <location>
        <begin position="179"/>
        <end position="202"/>
    </location>
</feature>
<dbReference type="AlphaFoldDB" id="A0A9P8P8W4"/>
<evidence type="ECO:0000256" key="5">
    <source>
        <dbReference type="SAM" id="MobiDB-lite"/>
    </source>
</evidence>
<feature type="transmembrane region" description="Helical" evidence="6">
    <location>
        <begin position="512"/>
        <end position="533"/>
    </location>
</feature>
<evidence type="ECO:0000256" key="2">
    <source>
        <dbReference type="ARBA" id="ARBA00022692"/>
    </source>
</evidence>